<evidence type="ECO:0000313" key="2">
    <source>
        <dbReference type="EMBL" id="OZC03508.1"/>
    </source>
</evidence>
<dbReference type="Gene3D" id="2.60.40.10">
    <property type="entry name" value="Immunoglobulins"/>
    <property type="match status" value="1"/>
</dbReference>
<dbReference type="InterPro" id="IPR013783">
    <property type="entry name" value="Ig-like_fold"/>
</dbReference>
<dbReference type="RefSeq" id="WP_179271148.1">
    <property type="nucleotide sequence ID" value="NZ_MQWB01000001.1"/>
</dbReference>
<dbReference type="InterPro" id="IPR014756">
    <property type="entry name" value="Ig_E-set"/>
</dbReference>
<reference evidence="2 3" key="1">
    <citation type="submission" date="2016-11" db="EMBL/GenBank/DDBJ databases">
        <title>Study of marine rhodopsin-containing bacteria.</title>
        <authorList>
            <person name="Yoshizawa S."/>
            <person name="Kumagai Y."/>
            <person name="Kogure K."/>
        </authorList>
    </citation>
    <scope>NUCLEOTIDE SEQUENCE [LARGE SCALE GENOMIC DNA]</scope>
    <source>
        <strain evidence="2 3">SG-29</strain>
    </source>
</reference>
<dbReference type="Pfam" id="PF01833">
    <property type="entry name" value="TIG"/>
    <property type="match status" value="1"/>
</dbReference>
<dbReference type="SUPFAM" id="SSF101898">
    <property type="entry name" value="NHL repeat"/>
    <property type="match status" value="1"/>
</dbReference>
<organism evidence="2 3">
    <name type="scientific">Rubricoccus marinus</name>
    <dbReference type="NCBI Taxonomy" id="716817"/>
    <lineage>
        <taxon>Bacteria</taxon>
        <taxon>Pseudomonadati</taxon>
        <taxon>Rhodothermota</taxon>
        <taxon>Rhodothermia</taxon>
        <taxon>Rhodothermales</taxon>
        <taxon>Rubricoccaceae</taxon>
        <taxon>Rubricoccus</taxon>
    </lineage>
</organism>
<evidence type="ECO:0000313" key="3">
    <source>
        <dbReference type="Proteomes" id="UP000216446"/>
    </source>
</evidence>
<name>A0A259U0Z0_9BACT</name>
<feature type="domain" description="IPT/TIG" evidence="1">
    <location>
        <begin position="37"/>
        <end position="118"/>
    </location>
</feature>
<dbReference type="EMBL" id="MQWB01000001">
    <property type="protein sequence ID" value="OZC03508.1"/>
    <property type="molecule type" value="Genomic_DNA"/>
</dbReference>
<evidence type="ECO:0000259" key="1">
    <source>
        <dbReference type="Pfam" id="PF01833"/>
    </source>
</evidence>
<accession>A0A259U0Z0</accession>
<protein>
    <recommendedName>
        <fullName evidence="1">IPT/TIG domain-containing protein</fullName>
    </recommendedName>
</protein>
<dbReference type="PROSITE" id="PS51257">
    <property type="entry name" value="PROKAR_LIPOPROTEIN"/>
    <property type="match status" value="1"/>
</dbReference>
<proteinExistence type="predicted"/>
<dbReference type="InParanoid" id="A0A259U0Z0"/>
<sequence>MRLAPLSFLLAIALLTGCDGGPGSSLYDPDRPSLADPVISNVTTDDPIVLAGIDVITIEGQNFSTVPSENLVYFENGNGDFARGEVIEASATRLRVKTPNFPGATLNLRISVVGAENYSSPMVFGLTAAVEVFGAVVTSEAEEVVALTRDNDGNLIAALQRNGDAQGIFAFDETSGERTRVAEAARPWVDLTYNTDGTLIGVLSNRAIYSIPATGVGSVFAAAAAAEQPPAFTVVANASGDAVWAAGAEPAPGTGEPAPQTRFYKFAADRSYTVSTPQVGGAAFTGVVRDMIVRDGALYVASQSTSTSRVVRFPIDASGDLGAGEVVYTPPTGSVTSIAFAADGTMYVGTTNRTNPIYEVTAGGVGSPLYPGVITGPVRALAWDGSTGLYYSTPVVPGATPEAAPTPAQLYKLETRRQGAP</sequence>
<dbReference type="InterPro" id="IPR002909">
    <property type="entry name" value="IPT_dom"/>
</dbReference>
<dbReference type="SUPFAM" id="SSF81296">
    <property type="entry name" value="E set domains"/>
    <property type="match status" value="1"/>
</dbReference>
<gene>
    <name evidence="2" type="ORF">BSZ36_11255</name>
</gene>
<dbReference type="AlphaFoldDB" id="A0A259U0Z0"/>
<comment type="caution">
    <text evidence="2">The sequence shown here is derived from an EMBL/GenBank/DDBJ whole genome shotgun (WGS) entry which is preliminary data.</text>
</comment>
<keyword evidence="3" id="KW-1185">Reference proteome</keyword>
<dbReference type="Proteomes" id="UP000216446">
    <property type="component" value="Unassembled WGS sequence"/>
</dbReference>